<dbReference type="Gene3D" id="3.30.70.360">
    <property type="match status" value="1"/>
</dbReference>
<dbReference type="Pfam" id="PF01546">
    <property type="entry name" value="Peptidase_M20"/>
    <property type="match status" value="1"/>
</dbReference>
<dbReference type="SUPFAM" id="SSF55031">
    <property type="entry name" value="Bacterial exopeptidase dimerisation domain"/>
    <property type="match status" value="1"/>
</dbReference>
<dbReference type="Proteomes" id="UP001206821">
    <property type="component" value="Unassembled WGS sequence"/>
</dbReference>
<feature type="domain" description="Peptidase M20 dimerisation" evidence="1">
    <location>
        <begin position="168"/>
        <end position="254"/>
    </location>
</feature>
<dbReference type="Pfam" id="PF07687">
    <property type="entry name" value="M20_dimer"/>
    <property type="match status" value="1"/>
</dbReference>
<evidence type="ECO:0000313" key="3">
    <source>
        <dbReference type="Proteomes" id="UP001206821"/>
    </source>
</evidence>
<dbReference type="NCBIfam" id="TIGR01891">
    <property type="entry name" value="amidohydrolases"/>
    <property type="match status" value="1"/>
</dbReference>
<dbReference type="PANTHER" id="PTHR11014">
    <property type="entry name" value="PEPTIDASE M20 FAMILY MEMBER"/>
    <property type="match status" value="1"/>
</dbReference>
<reference evidence="2 3" key="1">
    <citation type="submission" date="2022-07" db="EMBL/GenBank/DDBJ databases">
        <title>Genomic and pangenome structural analysis of the polyextremophile Exiguobacterium.</title>
        <authorList>
            <person name="Shen L."/>
        </authorList>
    </citation>
    <scope>NUCLEOTIDE SEQUENCE [LARGE SCALE GENOMIC DNA]</scope>
    <source>
        <strain evidence="2 3">12_1</strain>
    </source>
</reference>
<proteinExistence type="predicted"/>
<protein>
    <submittedName>
        <fullName evidence="2">Amidohydrolase</fullName>
    </submittedName>
</protein>
<dbReference type="EMBL" id="JANIEK010000020">
    <property type="protein sequence ID" value="MCT4795204.1"/>
    <property type="molecule type" value="Genomic_DNA"/>
</dbReference>
<dbReference type="InterPro" id="IPR017439">
    <property type="entry name" value="Amidohydrolase"/>
</dbReference>
<dbReference type="InterPro" id="IPR002933">
    <property type="entry name" value="Peptidase_M20"/>
</dbReference>
<dbReference type="InterPro" id="IPR036264">
    <property type="entry name" value="Bact_exopeptidase_dim_dom"/>
</dbReference>
<dbReference type="RefSeq" id="WP_034815290.1">
    <property type="nucleotide sequence ID" value="NZ_JANIEK010000020.1"/>
</dbReference>
<sequence length="365" mass="40146">MATNVLTWFDHFHTHPEVSWKEVETTKTIATILTSLGVSHETFDDVTGVLAEIGDGEDVIAVRADIDALWQQVDGTFQANHSCGHDANMSMVLGALDLLKDEPLQKRVRFIFQPAEEQGNGSLAMIEKGALIDVTELYGIHLRPIEELALGQFAATIQHGAAIFLRGKVIGDDAHGARPHQGQNALDVMFTIHQQLKNIYLSPFEPHSVKLTGVQAGSDNVNIIPGNATFSIDVRAQSNEELLALRDRVETMLHQIESLHGVTLEWEWQDFTPGAVVGKRSSRHATDAITSRYGKEALVERIVTSGSDDFHFYTVKKPELDATMIGIGANLTPGLHHPHMTFDRSVLQEGAVLLADTLRRAATEK</sequence>
<dbReference type="SUPFAM" id="SSF53187">
    <property type="entry name" value="Zn-dependent exopeptidases"/>
    <property type="match status" value="1"/>
</dbReference>
<evidence type="ECO:0000313" key="2">
    <source>
        <dbReference type="EMBL" id="MCT4795204.1"/>
    </source>
</evidence>
<dbReference type="PIRSF" id="PIRSF005962">
    <property type="entry name" value="Pept_M20D_amidohydro"/>
    <property type="match status" value="1"/>
</dbReference>
<comment type="caution">
    <text evidence="2">The sequence shown here is derived from an EMBL/GenBank/DDBJ whole genome shotgun (WGS) entry which is preliminary data.</text>
</comment>
<gene>
    <name evidence="2" type="ORF">NQG31_06580</name>
</gene>
<evidence type="ECO:0000259" key="1">
    <source>
        <dbReference type="Pfam" id="PF07687"/>
    </source>
</evidence>
<dbReference type="Gene3D" id="3.40.630.10">
    <property type="entry name" value="Zn peptidases"/>
    <property type="match status" value="1"/>
</dbReference>
<dbReference type="InterPro" id="IPR011650">
    <property type="entry name" value="Peptidase_M20_dimer"/>
</dbReference>
<organism evidence="2 3">
    <name type="scientific">Exiguobacterium alkaliphilum</name>
    <dbReference type="NCBI Taxonomy" id="1428684"/>
    <lineage>
        <taxon>Bacteria</taxon>
        <taxon>Bacillati</taxon>
        <taxon>Bacillota</taxon>
        <taxon>Bacilli</taxon>
        <taxon>Bacillales</taxon>
        <taxon>Bacillales Family XII. Incertae Sedis</taxon>
        <taxon>Exiguobacterium</taxon>
    </lineage>
</organism>
<keyword evidence="3" id="KW-1185">Reference proteome</keyword>
<dbReference type="PANTHER" id="PTHR11014:SF122">
    <property type="entry name" value="AMIDOHYDROLASE AMHX"/>
    <property type="match status" value="1"/>
</dbReference>
<name>A0ABT2KYW4_9BACL</name>
<accession>A0ABT2KYW4</accession>